<protein>
    <recommendedName>
        <fullName evidence="4">Glycosyl hydrolase</fullName>
    </recommendedName>
</protein>
<evidence type="ECO:0000313" key="3">
    <source>
        <dbReference type="Proteomes" id="UP000588586"/>
    </source>
</evidence>
<dbReference type="Gene3D" id="2.130.10.10">
    <property type="entry name" value="YVTN repeat-like/Quinoprotein amine dehydrogenase"/>
    <property type="match status" value="1"/>
</dbReference>
<dbReference type="AlphaFoldDB" id="A0A849HKL2"/>
<keyword evidence="3" id="KW-1185">Reference proteome</keyword>
<evidence type="ECO:0000313" key="2">
    <source>
        <dbReference type="EMBL" id="NNM47822.1"/>
    </source>
</evidence>
<dbReference type="EMBL" id="JABEPQ010000005">
    <property type="protein sequence ID" value="NNM47822.1"/>
    <property type="molecule type" value="Genomic_DNA"/>
</dbReference>
<evidence type="ECO:0008006" key="4">
    <source>
        <dbReference type="Google" id="ProtNLM"/>
    </source>
</evidence>
<accession>A0A849HKL2</accession>
<dbReference type="SUPFAM" id="SSF110296">
    <property type="entry name" value="Oligoxyloglucan reducing end-specific cellobiohydrolase"/>
    <property type="match status" value="1"/>
</dbReference>
<keyword evidence="1" id="KW-1133">Transmembrane helix</keyword>
<comment type="caution">
    <text evidence="2">The sequence shown here is derived from an EMBL/GenBank/DDBJ whole genome shotgun (WGS) entry which is preliminary data.</text>
</comment>
<evidence type="ECO:0000256" key="1">
    <source>
        <dbReference type="SAM" id="Phobius"/>
    </source>
</evidence>
<dbReference type="Proteomes" id="UP000588586">
    <property type="component" value="Unassembled WGS sequence"/>
</dbReference>
<feature type="transmembrane region" description="Helical" evidence="1">
    <location>
        <begin position="9"/>
        <end position="30"/>
    </location>
</feature>
<organism evidence="2 3">
    <name type="scientific">Knoellia koreensis</name>
    <dbReference type="NCBI Taxonomy" id="2730921"/>
    <lineage>
        <taxon>Bacteria</taxon>
        <taxon>Bacillati</taxon>
        <taxon>Actinomycetota</taxon>
        <taxon>Actinomycetes</taxon>
        <taxon>Micrococcales</taxon>
        <taxon>Intrasporangiaceae</taxon>
        <taxon>Knoellia</taxon>
    </lineage>
</organism>
<name>A0A849HKL2_9MICO</name>
<dbReference type="RefSeq" id="WP_171244912.1">
    <property type="nucleotide sequence ID" value="NZ_JABEPQ010000005.1"/>
</dbReference>
<dbReference type="InterPro" id="IPR015943">
    <property type="entry name" value="WD40/YVTN_repeat-like_dom_sf"/>
</dbReference>
<proteinExistence type="predicted"/>
<keyword evidence="1" id="KW-0472">Membrane</keyword>
<sequence length="299" mass="30363">MVLTTMRKVLAYGPAVVVSTVLTFTVGAVLPATLGLAMFVGGLATLVALLLGADEALAVRLLFRARELNAAEAAVLAPAVALLCQHGVPMGALRLQVQDGAVPIAAGGAGRRTVVVSAGLVAAVRDRQLLVDQAAAVLGHGALSRAGLSDFHTMTARNRVIAAYDGTLRISQDGTTWRTASIDPAPRDLALSPDAATLVATTEKGPLVSTDLALSWQPMAGAPLLLLAAWADATTLVGATPTGQVTLSRDRGRSWTNVGKAVGQPQALSATATGKKLEVLVVTDRAILASTGGGFGTPA</sequence>
<gene>
    <name evidence="2" type="ORF">HJG52_17680</name>
</gene>
<feature type="transmembrane region" description="Helical" evidence="1">
    <location>
        <begin position="36"/>
        <end position="57"/>
    </location>
</feature>
<reference evidence="2 3" key="1">
    <citation type="submission" date="2020-04" db="EMBL/GenBank/DDBJ databases">
        <title>Knoellia sp. isolate from air conditioner.</title>
        <authorList>
            <person name="Chea S."/>
            <person name="Kim D.-U."/>
        </authorList>
    </citation>
    <scope>NUCLEOTIDE SEQUENCE [LARGE SCALE GENOMIC DNA]</scope>
    <source>
        <strain evidence="2 3">DB2414S</strain>
    </source>
</reference>
<keyword evidence="1" id="KW-0812">Transmembrane</keyword>